<organism evidence="2 3">
    <name type="scientific">Striga hermonthica</name>
    <name type="common">Purple witchweed</name>
    <name type="synonym">Buchnera hermonthica</name>
    <dbReference type="NCBI Taxonomy" id="68872"/>
    <lineage>
        <taxon>Eukaryota</taxon>
        <taxon>Viridiplantae</taxon>
        <taxon>Streptophyta</taxon>
        <taxon>Embryophyta</taxon>
        <taxon>Tracheophyta</taxon>
        <taxon>Spermatophyta</taxon>
        <taxon>Magnoliopsida</taxon>
        <taxon>eudicotyledons</taxon>
        <taxon>Gunneridae</taxon>
        <taxon>Pentapetalae</taxon>
        <taxon>asterids</taxon>
        <taxon>lamiids</taxon>
        <taxon>Lamiales</taxon>
        <taxon>Orobanchaceae</taxon>
        <taxon>Buchnereae</taxon>
        <taxon>Striga</taxon>
    </lineage>
</organism>
<feature type="region of interest" description="Disordered" evidence="1">
    <location>
        <begin position="74"/>
        <end position="141"/>
    </location>
</feature>
<evidence type="ECO:0000313" key="3">
    <source>
        <dbReference type="Proteomes" id="UP001153555"/>
    </source>
</evidence>
<name>A0A9N7NZ58_STRHE</name>
<dbReference type="PANTHER" id="PTHR36757:SF1">
    <property type="entry name" value="GENOME ASSEMBLY, CHROMOSOME: A04"/>
    <property type="match status" value="1"/>
</dbReference>
<keyword evidence="3" id="KW-1185">Reference proteome</keyword>
<evidence type="ECO:0000313" key="2">
    <source>
        <dbReference type="EMBL" id="CAA0839811.1"/>
    </source>
</evidence>
<dbReference type="PANTHER" id="PTHR36757">
    <property type="entry name" value="BNAANNG22500D PROTEIN"/>
    <property type="match status" value="1"/>
</dbReference>
<feature type="compositionally biased region" description="Basic and acidic residues" evidence="1">
    <location>
        <begin position="102"/>
        <end position="115"/>
    </location>
</feature>
<sequence length="231" mass="25593">MAVDVCTEISSPRISFSYDLKDFDFVPVENHGRRSDSFLLNPAVDFDLCRGLLPHEISSADELFADGKILPVQIKRPDITPPDPVPARTKPKPNVAPQEDQNDLKNENTEKKRLVEAIQKQQSLKEGSEDRRSSSPAATATATPNRCHYYYPYNNDNNNNNKCNINCEGNTTAYRRGSLRKSGSRSGVDSKNGVRVNPVLNIAPAYIGKGTVSLFGIGSFFSSSKKSKKKR</sequence>
<proteinExistence type="predicted"/>
<reference evidence="2" key="1">
    <citation type="submission" date="2019-12" db="EMBL/GenBank/DDBJ databases">
        <authorList>
            <person name="Scholes J."/>
        </authorList>
    </citation>
    <scope>NUCLEOTIDE SEQUENCE</scope>
</reference>
<dbReference type="Proteomes" id="UP001153555">
    <property type="component" value="Unassembled WGS sequence"/>
</dbReference>
<comment type="caution">
    <text evidence="2">The sequence shown here is derived from an EMBL/GenBank/DDBJ whole genome shotgun (WGS) entry which is preliminary data.</text>
</comment>
<gene>
    <name evidence="2" type="ORF">SHERM_06283</name>
</gene>
<protein>
    <submittedName>
        <fullName evidence="2">Uncharacterized protein</fullName>
    </submittedName>
</protein>
<accession>A0A9N7NZ58</accession>
<evidence type="ECO:0000256" key="1">
    <source>
        <dbReference type="SAM" id="MobiDB-lite"/>
    </source>
</evidence>
<dbReference type="EMBL" id="CACSLK010031655">
    <property type="protein sequence ID" value="CAA0839811.1"/>
    <property type="molecule type" value="Genomic_DNA"/>
</dbReference>
<dbReference type="OrthoDB" id="1923860at2759"/>
<dbReference type="AlphaFoldDB" id="A0A9N7NZ58"/>